<reference evidence="3 4" key="1">
    <citation type="submission" date="2024-05" db="EMBL/GenBank/DDBJ databases">
        <title>A draft genome resource for the thread blight pathogen Marasmius tenuissimus strain MS-2.</title>
        <authorList>
            <person name="Yulfo-Soto G.E."/>
            <person name="Baruah I.K."/>
            <person name="Amoako-Attah I."/>
            <person name="Bukari Y."/>
            <person name="Meinhardt L.W."/>
            <person name="Bailey B.A."/>
            <person name="Cohen S.P."/>
        </authorList>
    </citation>
    <scope>NUCLEOTIDE SEQUENCE [LARGE SCALE GENOMIC DNA]</scope>
    <source>
        <strain evidence="3 4">MS-2</strain>
    </source>
</reference>
<comment type="caution">
    <text evidence="3">The sequence shown here is derived from an EMBL/GenBank/DDBJ whole genome shotgun (WGS) entry which is preliminary data.</text>
</comment>
<keyword evidence="2" id="KW-1133">Transmembrane helix</keyword>
<proteinExistence type="predicted"/>
<protein>
    <submittedName>
        <fullName evidence="3">Uncharacterized protein</fullName>
    </submittedName>
</protein>
<keyword evidence="2" id="KW-0472">Membrane</keyword>
<feature type="transmembrane region" description="Helical" evidence="2">
    <location>
        <begin position="163"/>
        <end position="185"/>
    </location>
</feature>
<evidence type="ECO:0000256" key="2">
    <source>
        <dbReference type="SAM" id="Phobius"/>
    </source>
</evidence>
<feature type="compositionally biased region" description="Polar residues" evidence="1">
    <location>
        <begin position="221"/>
        <end position="238"/>
    </location>
</feature>
<accession>A0ABR3A2D5</accession>
<evidence type="ECO:0000313" key="4">
    <source>
        <dbReference type="Proteomes" id="UP001437256"/>
    </source>
</evidence>
<keyword evidence="4" id="KW-1185">Reference proteome</keyword>
<keyword evidence="2" id="KW-0812">Transmembrane</keyword>
<name>A0ABR3A2D5_9AGAR</name>
<evidence type="ECO:0000256" key="1">
    <source>
        <dbReference type="SAM" id="MobiDB-lite"/>
    </source>
</evidence>
<dbReference type="Proteomes" id="UP001437256">
    <property type="component" value="Unassembled WGS sequence"/>
</dbReference>
<feature type="region of interest" description="Disordered" evidence="1">
    <location>
        <begin position="221"/>
        <end position="247"/>
    </location>
</feature>
<sequence>MQRIDDTDPRLVYTPPQDWHKDGVEAEFMHSTHWTQAVDAQMIFRFEGTKVTVYGTISGDLATSPTLNFFDVDNGEPVGWSASPQKQPVYNQLMFSSPTLEDGVHTLTMKATANFSHTYIDYLEFAPSRPSPSSFTLSTPSTPIPTTTVAVKVPNESIPASTVAGISVAATAVVMAGLACLLLWWKRRDYRRRRGDADSPVKPSEFRVIPYPLTSSIRTSTIVSHSNDSRTKLMTQSSSPPPYRESA</sequence>
<gene>
    <name evidence="3" type="ORF">AAF712_005188</name>
</gene>
<dbReference type="Gene3D" id="2.60.120.260">
    <property type="entry name" value="Galactose-binding domain-like"/>
    <property type="match status" value="1"/>
</dbReference>
<dbReference type="EMBL" id="JBBXMP010000023">
    <property type="protein sequence ID" value="KAL0067748.1"/>
    <property type="molecule type" value="Genomic_DNA"/>
</dbReference>
<evidence type="ECO:0000313" key="3">
    <source>
        <dbReference type="EMBL" id="KAL0067748.1"/>
    </source>
</evidence>
<organism evidence="3 4">
    <name type="scientific">Marasmius tenuissimus</name>
    <dbReference type="NCBI Taxonomy" id="585030"/>
    <lineage>
        <taxon>Eukaryota</taxon>
        <taxon>Fungi</taxon>
        <taxon>Dikarya</taxon>
        <taxon>Basidiomycota</taxon>
        <taxon>Agaricomycotina</taxon>
        <taxon>Agaricomycetes</taxon>
        <taxon>Agaricomycetidae</taxon>
        <taxon>Agaricales</taxon>
        <taxon>Marasmiineae</taxon>
        <taxon>Marasmiaceae</taxon>
        <taxon>Marasmius</taxon>
    </lineage>
</organism>